<keyword evidence="2" id="KW-0812">Transmembrane</keyword>
<comment type="caution">
    <text evidence="3">The sequence shown here is derived from an EMBL/GenBank/DDBJ whole genome shotgun (WGS) entry which is preliminary data.</text>
</comment>
<feature type="transmembrane region" description="Helical" evidence="2">
    <location>
        <begin position="12"/>
        <end position="29"/>
    </location>
</feature>
<dbReference type="AlphaFoldDB" id="A0AAV3BLR8"/>
<feature type="coiled-coil region" evidence="1">
    <location>
        <begin position="33"/>
        <end position="60"/>
    </location>
</feature>
<protein>
    <recommendedName>
        <fullName evidence="5">Lipoprotein</fullName>
    </recommendedName>
</protein>
<proteinExistence type="predicted"/>
<evidence type="ECO:0000313" key="4">
    <source>
        <dbReference type="Proteomes" id="UP000004342"/>
    </source>
</evidence>
<keyword evidence="2" id="KW-0472">Membrane</keyword>
<keyword evidence="2" id="KW-1133">Transmembrane helix</keyword>
<accession>A0AAV3BLR8</accession>
<evidence type="ECO:0000313" key="3">
    <source>
        <dbReference type="EMBL" id="EDT23160.1"/>
    </source>
</evidence>
<keyword evidence="1" id="KW-0175">Coiled coil</keyword>
<evidence type="ECO:0008006" key="5">
    <source>
        <dbReference type="Google" id="ProtNLM"/>
    </source>
</evidence>
<organism evidence="3 4">
    <name type="scientific">Clostridium perfringens B str. ATCC 3626</name>
    <dbReference type="NCBI Taxonomy" id="451754"/>
    <lineage>
        <taxon>Bacteria</taxon>
        <taxon>Bacillati</taxon>
        <taxon>Bacillota</taxon>
        <taxon>Clostridia</taxon>
        <taxon>Eubacteriales</taxon>
        <taxon>Clostridiaceae</taxon>
        <taxon>Clostridium</taxon>
    </lineage>
</organism>
<dbReference type="Proteomes" id="UP000004342">
    <property type="component" value="Unassembled WGS sequence"/>
</dbReference>
<reference evidence="3 4" key="1">
    <citation type="submission" date="2007-07" db="EMBL/GenBank/DDBJ databases">
        <title>Annotation of Clostridium perfringens B str. ATCC 3626.</title>
        <authorList>
            <person name="Paulsen I."/>
            <person name="Sebastian Y."/>
        </authorList>
    </citation>
    <scope>NUCLEOTIDE SEQUENCE [LARGE SCALE GENOMIC DNA]</scope>
    <source>
        <strain evidence="4">B str. ATCC 3626</strain>
    </source>
</reference>
<dbReference type="EMBL" id="ABDV01000021">
    <property type="protein sequence ID" value="EDT23160.1"/>
    <property type="molecule type" value="Genomic_DNA"/>
</dbReference>
<sequence>MIQLIKEKFLKNKFSMVTIAILTIIIIFMQTKLSFKDSKIENLNMEIKKLQENNIVSTNKESTKETPSKDENNTYFEKLKQRFVEIGEMQNKTYDENLNGKVVNTFSWIENFEITDKQIENLLKGLSREKFKIKYSSKNNSGLISYKIELIE</sequence>
<evidence type="ECO:0000256" key="2">
    <source>
        <dbReference type="SAM" id="Phobius"/>
    </source>
</evidence>
<dbReference type="RefSeq" id="WP_003458938.1">
    <property type="nucleotide sequence ID" value="NZ_ABDV01000021.1"/>
</dbReference>
<name>A0AAV3BLR8_CLOPF</name>
<evidence type="ECO:0000256" key="1">
    <source>
        <dbReference type="SAM" id="Coils"/>
    </source>
</evidence>
<gene>
    <name evidence="3" type="ORF">AC1_A0314</name>
</gene>